<keyword evidence="2" id="KW-1133">Transmembrane helix</keyword>
<keyword evidence="5" id="KW-1185">Reference proteome</keyword>
<feature type="domain" description="Rubredoxin-like" evidence="3">
    <location>
        <begin position="3"/>
        <end position="37"/>
    </location>
</feature>
<protein>
    <submittedName>
        <fullName evidence="4">Rubredoxin-type fold</fullName>
    </submittedName>
</protein>
<feature type="transmembrane region" description="Helical" evidence="2">
    <location>
        <begin position="128"/>
        <end position="148"/>
    </location>
</feature>
<dbReference type="GO" id="GO:0005506">
    <property type="term" value="F:iron ion binding"/>
    <property type="evidence" value="ECO:0007669"/>
    <property type="project" value="InterPro"/>
</dbReference>
<comment type="cofactor">
    <cofactor evidence="1">
        <name>Fe(3+)</name>
        <dbReference type="ChEBI" id="CHEBI:29034"/>
    </cofactor>
</comment>
<dbReference type="InterPro" id="IPR048574">
    <property type="entry name" value="RUBY_RBDX"/>
</dbReference>
<evidence type="ECO:0000259" key="3">
    <source>
        <dbReference type="PROSITE" id="PS50903"/>
    </source>
</evidence>
<feature type="transmembrane region" description="Helical" evidence="2">
    <location>
        <begin position="154"/>
        <end position="173"/>
    </location>
</feature>
<dbReference type="EMBL" id="UPPP01000052">
    <property type="protein sequence ID" value="VBB05013.1"/>
    <property type="molecule type" value="Genomic_DNA"/>
</dbReference>
<proteinExistence type="predicted"/>
<dbReference type="PROSITE" id="PS50903">
    <property type="entry name" value="RUBREDOXIN_LIKE"/>
    <property type="match status" value="1"/>
</dbReference>
<accession>A0A498R4B8</accession>
<dbReference type="InterPro" id="IPR024934">
    <property type="entry name" value="Rubredoxin-like_dom"/>
</dbReference>
<keyword evidence="2" id="KW-0472">Membrane</keyword>
<dbReference type="Pfam" id="PF21349">
    <property type="entry name" value="RUBY_RBDX"/>
    <property type="match status" value="1"/>
</dbReference>
<reference evidence="4 5" key="1">
    <citation type="submission" date="2018-06" db="EMBL/GenBank/DDBJ databases">
        <authorList>
            <person name="Strepis N."/>
        </authorList>
    </citation>
    <scope>NUCLEOTIDE SEQUENCE [LARGE SCALE GENOMIC DNA]</scope>
    <source>
        <strain evidence="4">LUCI</strain>
    </source>
</reference>
<evidence type="ECO:0000256" key="1">
    <source>
        <dbReference type="ARBA" id="ARBA00001965"/>
    </source>
</evidence>
<dbReference type="Gene3D" id="2.20.28.10">
    <property type="match status" value="1"/>
</dbReference>
<dbReference type="Proteomes" id="UP000277811">
    <property type="component" value="Unassembled WGS sequence"/>
</dbReference>
<evidence type="ECO:0000313" key="5">
    <source>
        <dbReference type="Proteomes" id="UP000277811"/>
    </source>
</evidence>
<evidence type="ECO:0000313" key="4">
    <source>
        <dbReference type="EMBL" id="VBB05013.1"/>
    </source>
</evidence>
<feature type="transmembrane region" description="Helical" evidence="2">
    <location>
        <begin position="86"/>
        <end position="107"/>
    </location>
</feature>
<feature type="transmembrane region" description="Helical" evidence="2">
    <location>
        <begin position="53"/>
        <end position="74"/>
    </location>
</feature>
<organism evidence="4 5">
    <name type="scientific">Lucifera butyrica</name>
    <dbReference type="NCBI Taxonomy" id="1351585"/>
    <lineage>
        <taxon>Bacteria</taxon>
        <taxon>Bacillati</taxon>
        <taxon>Bacillota</taxon>
        <taxon>Negativicutes</taxon>
        <taxon>Veillonellales</taxon>
        <taxon>Veillonellaceae</taxon>
        <taxon>Lucifera</taxon>
    </lineage>
</organism>
<dbReference type="RefSeq" id="WP_207856792.1">
    <property type="nucleotide sequence ID" value="NZ_UPPP01000052.1"/>
</dbReference>
<sequence length="186" mass="20576">MVKTYIRCKACGYIMDAAHLGEVCPACGLPKTVFEPYTRKISPRRKLILDQHLHPIMVHFPQVFIILIVVMPVMSLLVSEPWCSEFLIVTKLAILALPFVVFAGFLTGLVDGKLKFKKVTTPLLIKKIIVGLFFQVLSIAVFVLYLTHGFTGNTLWIIVGLSLASTGCAVYLGRVGSSMFETFLPG</sequence>
<name>A0A498R4B8_9FIRM</name>
<gene>
    <name evidence="4" type="ORF">LUCI_0219</name>
</gene>
<dbReference type="SUPFAM" id="SSF57802">
    <property type="entry name" value="Rubredoxin-like"/>
    <property type="match status" value="1"/>
</dbReference>
<dbReference type="AlphaFoldDB" id="A0A498R4B8"/>
<keyword evidence="2" id="KW-0812">Transmembrane</keyword>
<dbReference type="CDD" id="cd00350">
    <property type="entry name" value="rubredoxin_like"/>
    <property type="match status" value="1"/>
</dbReference>
<evidence type="ECO:0000256" key="2">
    <source>
        <dbReference type="SAM" id="Phobius"/>
    </source>
</evidence>